<sequence length="354" mass="40519">MKISKRKGKKFKRQTIMSCKVAKLLSYEKLMAFVKSIDKGWVGNVKEDFCYDLNEDEKVNGCYRSLTQYLPFLASFYLKVAQENLVWFNNEINTFHVALGGDGAPFGKDDTACSWLVSFLNRGKHILSNSENFLIFGANCSESSPVVQRYVKFLFREMSEIEKKTFQVNGSEVRFIFSEFPNDLKMLAFLAGELSVSATYFSTFSNVNTSNCDVISGTFGPGPTHTRQSWEYNQRVAISKEVEKLKLKLEKQKGSKVTKRNKITSFISDQKSRQEFVPLIGQFIDRAHIEPLHPKNNACQQLFRRILYESIGKSALDKSVVNFEQVPNSAPFSRLVNCLQNKAKLPRLAKRIRR</sequence>
<accession>A0ABN8NIX8</accession>
<proteinExistence type="predicted"/>
<organism evidence="1 2">
    <name type="scientific">Porites lobata</name>
    <dbReference type="NCBI Taxonomy" id="104759"/>
    <lineage>
        <taxon>Eukaryota</taxon>
        <taxon>Metazoa</taxon>
        <taxon>Cnidaria</taxon>
        <taxon>Anthozoa</taxon>
        <taxon>Hexacorallia</taxon>
        <taxon>Scleractinia</taxon>
        <taxon>Fungiina</taxon>
        <taxon>Poritidae</taxon>
        <taxon>Porites</taxon>
    </lineage>
</organism>
<protein>
    <submittedName>
        <fullName evidence="1">Uncharacterized protein</fullName>
    </submittedName>
</protein>
<comment type="caution">
    <text evidence="1">The sequence shown here is derived from an EMBL/GenBank/DDBJ whole genome shotgun (WGS) entry which is preliminary data.</text>
</comment>
<dbReference type="EMBL" id="CALNXK010000021">
    <property type="protein sequence ID" value="CAH3108976.1"/>
    <property type="molecule type" value="Genomic_DNA"/>
</dbReference>
<reference evidence="1 2" key="1">
    <citation type="submission" date="2022-05" db="EMBL/GenBank/DDBJ databases">
        <authorList>
            <consortium name="Genoscope - CEA"/>
            <person name="William W."/>
        </authorList>
    </citation>
    <scope>NUCLEOTIDE SEQUENCE [LARGE SCALE GENOMIC DNA]</scope>
</reference>
<gene>
    <name evidence="1" type="ORF">PLOB_00017935</name>
</gene>
<name>A0ABN8NIX8_9CNID</name>
<evidence type="ECO:0000313" key="1">
    <source>
        <dbReference type="EMBL" id="CAH3108976.1"/>
    </source>
</evidence>
<dbReference type="Proteomes" id="UP001159405">
    <property type="component" value="Unassembled WGS sequence"/>
</dbReference>
<keyword evidence="2" id="KW-1185">Reference proteome</keyword>
<evidence type="ECO:0000313" key="2">
    <source>
        <dbReference type="Proteomes" id="UP001159405"/>
    </source>
</evidence>